<dbReference type="Gramene" id="HORVU.MOREX.r3.7HG0642140.1">
    <property type="protein sequence ID" value="HORVU.MOREX.r3.7HG0642140.1"/>
    <property type="gene ID" value="HORVU.MOREX.r3.7HG0642140"/>
</dbReference>
<evidence type="ECO:0000259" key="9">
    <source>
        <dbReference type="Pfam" id="PF13962"/>
    </source>
</evidence>
<protein>
    <recommendedName>
        <fullName evidence="9">PGG domain-containing protein</fullName>
    </recommendedName>
</protein>
<proteinExistence type="predicted"/>
<keyword evidence="2 8" id="KW-0812">Transmembrane</keyword>
<dbReference type="OrthoDB" id="1847170at2759"/>
<evidence type="ECO:0000313" key="10">
    <source>
        <dbReference type="EnsemblPlants" id="HORVU.MOREX.r3.7HG0642140.1"/>
    </source>
</evidence>
<evidence type="ECO:0000256" key="7">
    <source>
        <dbReference type="PROSITE-ProRule" id="PRU00023"/>
    </source>
</evidence>
<evidence type="ECO:0000256" key="2">
    <source>
        <dbReference type="ARBA" id="ARBA00022692"/>
    </source>
</evidence>
<organism evidence="10 11">
    <name type="scientific">Hordeum vulgare subsp. vulgare</name>
    <name type="common">Domesticated barley</name>
    <dbReference type="NCBI Taxonomy" id="112509"/>
    <lineage>
        <taxon>Eukaryota</taxon>
        <taxon>Viridiplantae</taxon>
        <taxon>Streptophyta</taxon>
        <taxon>Embryophyta</taxon>
        <taxon>Tracheophyta</taxon>
        <taxon>Spermatophyta</taxon>
        <taxon>Magnoliopsida</taxon>
        <taxon>Liliopsida</taxon>
        <taxon>Poales</taxon>
        <taxon>Poaceae</taxon>
        <taxon>BOP clade</taxon>
        <taxon>Pooideae</taxon>
        <taxon>Triticodae</taxon>
        <taxon>Triticeae</taxon>
        <taxon>Hordeinae</taxon>
        <taxon>Hordeum</taxon>
    </lineage>
</organism>
<keyword evidence="5 7" id="KW-0040">ANK repeat</keyword>
<feature type="domain" description="PGG" evidence="9">
    <location>
        <begin position="463"/>
        <end position="567"/>
    </location>
</feature>
<dbReference type="PROSITE" id="PS50088">
    <property type="entry name" value="ANK_REPEAT"/>
    <property type="match status" value="2"/>
</dbReference>
<dbReference type="Pfam" id="PF13962">
    <property type="entry name" value="PGG"/>
    <property type="match status" value="1"/>
</dbReference>
<dbReference type="SMR" id="A0A8I7BD22"/>
<reference evidence="11" key="1">
    <citation type="journal article" date="2012" name="Nature">
        <title>A physical, genetic and functional sequence assembly of the barley genome.</title>
        <authorList>
            <consortium name="The International Barley Genome Sequencing Consortium"/>
            <person name="Mayer K.F."/>
            <person name="Waugh R."/>
            <person name="Brown J.W."/>
            <person name="Schulman A."/>
            <person name="Langridge P."/>
            <person name="Platzer M."/>
            <person name="Fincher G.B."/>
            <person name="Muehlbauer G.J."/>
            <person name="Sato K."/>
            <person name="Close T.J."/>
            <person name="Wise R.P."/>
            <person name="Stein N."/>
        </authorList>
    </citation>
    <scope>NUCLEOTIDE SEQUENCE [LARGE SCALE GENOMIC DNA]</scope>
    <source>
        <strain evidence="11">cv. Morex</strain>
    </source>
</reference>
<keyword evidence="11" id="KW-1185">Reference proteome</keyword>
<evidence type="ECO:0000256" key="6">
    <source>
        <dbReference type="ARBA" id="ARBA00023136"/>
    </source>
</evidence>
<dbReference type="PROSITE" id="PS50297">
    <property type="entry name" value="ANK_REP_REGION"/>
    <property type="match status" value="2"/>
</dbReference>
<reference evidence="10" key="3">
    <citation type="submission" date="2022-01" db="UniProtKB">
        <authorList>
            <consortium name="EnsemblPlants"/>
        </authorList>
    </citation>
    <scope>IDENTIFICATION</scope>
    <source>
        <strain evidence="10">subsp. vulgare</strain>
    </source>
</reference>
<gene>
    <name evidence="10" type="primary">LOC123411898</name>
</gene>
<sequence>MEASPNVQSKSNELLLAAGLGDVQQIKRLLPQHKEEDVARQVVLHVAEDDFDGQGPAAAIADADADAAVTATGDSILHVVACGGHARFLECATVIFGRANHLLGARNGNGDTPLHCAARLGHARMVTHLLGLARARHGDGGEVVKGILRTQNGKGETVLHEAIRLEDKDMVGVLLSADSQLARVPVADGISPLYLSLLLGLGDIARQLFVGDEAVSYSGPDGRNAFHAAILGTPGKESIEMLLERNKDLIRQGERSTGSTPLHWAAKWEGPIRLLLKADPAAAYLQDSDWSFPIHVAALEGKADAVLALLESSPCCAELRDGKGRTFLHVAATEAEEEFKVSLVRKACIWHGKLFASSSMNIQDDEGNTALHLAVLAGNIDAVRALVSVPEVKLTLRNNKRETPKETAFIRVHRARSSVYSWNSRYRILLLLRDATGVSSRFILPKRDALGEMERSQNIAGHTQIIGLGSVLITTVTFAAAFAVPGGYRADDHDKGGTPTLAGHHFFDAFVIANTLAFICSALSMLFLMYAGVGSDVERRMWSLSISLNLLASSARSLVASFIFGMYSILAPVDRKTALFSCIITVVPLGVVEMGLSYIMLIMVHSDKAVMTRRFVNLQGWWRLRGLAVPVWAILCTLILQFWPYIIIQATFH</sequence>
<evidence type="ECO:0000256" key="4">
    <source>
        <dbReference type="ARBA" id="ARBA00022989"/>
    </source>
</evidence>
<dbReference type="InterPro" id="IPR036770">
    <property type="entry name" value="Ankyrin_rpt-contain_sf"/>
</dbReference>
<evidence type="ECO:0000313" key="11">
    <source>
        <dbReference type="Proteomes" id="UP000011116"/>
    </source>
</evidence>
<keyword evidence="3" id="KW-0677">Repeat</keyword>
<keyword evidence="6 8" id="KW-0472">Membrane</keyword>
<name>A0A8I7BD22_HORVV</name>
<dbReference type="SMART" id="SM00248">
    <property type="entry name" value="ANK"/>
    <property type="match status" value="7"/>
</dbReference>
<feature type="transmembrane region" description="Helical" evidence="8">
    <location>
        <begin position="542"/>
        <end position="566"/>
    </location>
</feature>
<dbReference type="PANTHER" id="PTHR24186">
    <property type="entry name" value="PROTEIN PHOSPHATASE 1 REGULATORY SUBUNIT"/>
    <property type="match status" value="1"/>
</dbReference>
<evidence type="ECO:0000256" key="3">
    <source>
        <dbReference type="ARBA" id="ARBA00022737"/>
    </source>
</evidence>
<dbReference type="InterPro" id="IPR026961">
    <property type="entry name" value="PGG_dom"/>
</dbReference>
<dbReference type="Gramene" id="HORVU.MOREX.r2.7HG0533550.1">
    <property type="protein sequence ID" value="HORVU.MOREX.r2.7HG0533550.1"/>
    <property type="gene ID" value="HORVU.MOREX.r2.7HG0533550"/>
</dbReference>
<dbReference type="GO" id="GO:0016020">
    <property type="term" value="C:membrane"/>
    <property type="evidence" value="ECO:0000318"/>
    <property type="project" value="GO_Central"/>
</dbReference>
<dbReference type="PANTHER" id="PTHR24186:SF50">
    <property type="entry name" value="ANKYRIN REPEAT-CONTAINING PROTEIN ITN1-LIKE ISOFORM X1"/>
    <property type="match status" value="1"/>
</dbReference>
<feature type="repeat" description="ANK" evidence="7">
    <location>
        <begin position="109"/>
        <end position="130"/>
    </location>
</feature>
<dbReference type="InterPro" id="IPR002110">
    <property type="entry name" value="Ankyrin_rpt"/>
</dbReference>
<evidence type="ECO:0000256" key="5">
    <source>
        <dbReference type="ARBA" id="ARBA00023043"/>
    </source>
</evidence>
<dbReference type="Gene3D" id="1.25.40.20">
    <property type="entry name" value="Ankyrin repeat-containing domain"/>
    <property type="match status" value="3"/>
</dbReference>
<dbReference type="GeneID" id="123411898"/>
<dbReference type="Proteomes" id="UP000011116">
    <property type="component" value="Chromosome 7H"/>
</dbReference>
<keyword evidence="4 8" id="KW-1133">Transmembrane helix</keyword>
<reference evidence="10" key="2">
    <citation type="submission" date="2020-10" db="EMBL/GenBank/DDBJ databases">
        <authorList>
            <person name="Scholz U."/>
            <person name="Mascher M."/>
            <person name="Fiebig A."/>
        </authorList>
    </citation>
    <scope>NUCLEOTIDE SEQUENCE [LARGE SCALE GENOMIC DNA]</scope>
    <source>
        <strain evidence="10">cv. Morex</strain>
    </source>
</reference>
<feature type="transmembrane region" description="Helical" evidence="8">
    <location>
        <begin position="624"/>
        <end position="648"/>
    </location>
</feature>
<accession>A0A8I7BD22</accession>
<feature type="transmembrane region" description="Helical" evidence="8">
    <location>
        <begin position="578"/>
        <end position="604"/>
    </location>
</feature>
<dbReference type="AlphaFoldDB" id="A0A8I7BD22"/>
<dbReference type="KEGG" id="hvg:123411898"/>
<evidence type="ECO:0000256" key="1">
    <source>
        <dbReference type="ARBA" id="ARBA00004141"/>
    </source>
</evidence>
<comment type="subcellular location">
    <subcellularLocation>
        <location evidence="1">Membrane</location>
        <topology evidence="1">Multi-pass membrane protein</topology>
    </subcellularLocation>
</comment>
<dbReference type="Pfam" id="PF00023">
    <property type="entry name" value="Ank"/>
    <property type="match status" value="3"/>
</dbReference>
<dbReference type="SUPFAM" id="SSF48403">
    <property type="entry name" value="Ankyrin repeat"/>
    <property type="match status" value="2"/>
</dbReference>
<feature type="transmembrane region" description="Helical" evidence="8">
    <location>
        <begin position="465"/>
        <end position="486"/>
    </location>
</feature>
<dbReference type="EnsemblPlants" id="HORVU.MOREX.r3.7HG0642140.1">
    <property type="protein sequence ID" value="HORVU.MOREX.r3.7HG0642140.1"/>
    <property type="gene ID" value="HORVU.MOREX.r3.7HG0642140"/>
</dbReference>
<feature type="repeat" description="ANK" evidence="7">
    <location>
        <begin position="366"/>
        <end position="388"/>
    </location>
</feature>
<feature type="transmembrane region" description="Helical" evidence="8">
    <location>
        <begin position="506"/>
        <end position="530"/>
    </location>
</feature>
<evidence type="ECO:0000256" key="8">
    <source>
        <dbReference type="SAM" id="Phobius"/>
    </source>
</evidence>
<dbReference type="RefSeq" id="XP_044960790.1">
    <property type="nucleotide sequence ID" value="XM_045104855.1"/>
</dbReference>